<evidence type="ECO:0000259" key="10">
    <source>
        <dbReference type="Pfam" id="PF02518"/>
    </source>
</evidence>
<protein>
    <recommendedName>
        <fullName evidence="2">histidine kinase</fullName>
        <ecNumber evidence="2">2.7.13.3</ecNumber>
    </recommendedName>
</protein>
<accession>A0ABY8WPZ2</accession>
<reference evidence="12 13" key="1">
    <citation type="submission" date="2023-06" db="EMBL/GenBank/DDBJ databases">
        <authorList>
            <person name="Yushchuk O."/>
            <person name="Binda E."/>
            <person name="Ruckert-Reed C."/>
            <person name="Fedorenko V."/>
            <person name="Kalinowski J."/>
            <person name="Marinelli F."/>
        </authorList>
    </citation>
    <scope>NUCLEOTIDE SEQUENCE [LARGE SCALE GENOMIC DNA]</scope>
    <source>
        <strain evidence="12 13">NRRL 3884</strain>
    </source>
</reference>
<keyword evidence="4" id="KW-0808">Transferase</keyword>
<evidence type="ECO:0000256" key="1">
    <source>
        <dbReference type="ARBA" id="ARBA00000085"/>
    </source>
</evidence>
<dbReference type="Pfam" id="PF07730">
    <property type="entry name" value="HisKA_3"/>
    <property type="match status" value="1"/>
</dbReference>
<dbReference type="PANTHER" id="PTHR24421">
    <property type="entry name" value="NITRATE/NITRITE SENSOR PROTEIN NARX-RELATED"/>
    <property type="match status" value="1"/>
</dbReference>
<sequence>MGDRYEARLLPKWRRALLVLAAVLVSPALWLVTTEALPPVAGRGLAVGLAVAQVVALRRLAHVMGEHDGDQDQAPRQLAHVTGEHDDGQDRTLRRLAHVTGEHDGDQDRTPRRLVIALILVTGAALQLVVPSLGPGLVFVVLCTYAWARPAGESLWALAGTVLAVCGPAAAQQRWAAAGMWLAASLLAWSWGALGRARAARREAERRQAVLEERGRIARELHDVLSHTVSVMVVQAAAADDVFEINPGQARDAIRRTETAGREALAELRSFLRVVRDGDQGGAPDEPPLPALGDVGRLAETMTGAGLTVTLRREGAAEPPAGVQLCAYRIVQEALTNTLRHSGAGRAEVLVRVTDAEVELEVRDDGHGGTGDGAGNGIRGMRERAATVGGELTAGPGPDGGFLVRARLPWQGATRRRTRQSGPGAA</sequence>
<evidence type="ECO:0000313" key="12">
    <source>
        <dbReference type="EMBL" id="WIM98892.1"/>
    </source>
</evidence>
<dbReference type="GO" id="GO:0016301">
    <property type="term" value="F:kinase activity"/>
    <property type="evidence" value="ECO:0007669"/>
    <property type="project" value="UniProtKB-KW"/>
</dbReference>
<dbReference type="InterPro" id="IPR050482">
    <property type="entry name" value="Sensor_HK_TwoCompSys"/>
</dbReference>
<feature type="transmembrane region" description="Helical" evidence="9">
    <location>
        <begin position="114"/>
        <end position="147"/>
    </location>
</feature>
<feature type="transmembrane region" description="Helical" evidence="9">
    <location>
        <begin position="177"/>
        <end position="197"/>
    </location>
</feature>
<feature type="domain" description="Signal transduction histidine kinase subgroup 3 dimerisation and phosphoacceptor" evidence="11">
    <location>
        <begin position="213"/>
        <end position="278"/>
    </location>
</feature>
<organism evidence="12 13">
    <name type="scientific">Actinoplanes oblitus</name>
    <dbReference type="NCBI Taxonomy" id="3040509"/>
    <lineage>
        <taxon>Bacteria</taxon>
        <taxon>Bacillati</taxon>
        <taxon>Actinomycetota</taxon>
        <taxon>Actinomycetes</taxon>
        <taxon>Micromonosporales</taxon>
        <taxon>Micromonosporaceae</taxon>
        <taxon>Actinoplanes</taxon>
    </lineage>
</organism>
<keyword evidence="5" id="KW-0547">Nucleotide-binding</keyword>
<dbReference type="Pfam" id="PF02518">
    <property type="entry name" value="HATPase_c"/>
    <property type="match status" value="1"/>
</dbReference>
<evidence type="ECO:0000256" key="6">
    <source>
        <dbReference type="ARBA" id="ARBA00022777"/>
    </source>
</evidence>
<comment type="catalytic activity">
    <reaction evidence="1">
        <text>ATP + protein L-histidine = ADP + protein N-phospho-L-histidine.</text>
        <dbReference type="EC" id="2.7.13.3"/>
    </reaction>
</comment>
<evidence type="ECO:0000256" key="4">
    <source>
        <dbReference type="ARBA" id="ARBA00022679"/>
    </source>
</evidence>
<dbReference type="InterPro" id="IPR003594">
    <property type="entry name" value="HATPase_dom"/>
</dbReference>
<dbReference type="InterPro" id="IPR036890">
    <property type="entry name" value="HATPase_C_sf"/>
</dbReference>
<dbReference type="PANTHER" id="PTHR24421:SF10">
    <property type="entry name" value="NITRATE_NITRITE SENSOR PROTEIN NARQ"/>
    <property type="match status" value="1"/>
</dbReference>
<keyword evidence="13" id="KW-1185">Reference proteome</keyword>
<keyword evidence="9" id="KW-1133">Transmembrane helix</keyword>
<dbReference type="InterPro" id="IPR011712">
    <property type="entry name" value="Sig_transdc_His_kin_sub3_dim/P"/>
</dbReference>
<keyword evidence="9" id="KW-0812">Transmembrane</keyword>
<dbReference type="SUPFAM" id="SSF55874">
    <property type="entry name" value="ATPase domain of HSP90 chaperone/DNA topoisomerase II/histidine kinase"/>
    <property type="match status" value="1"/>
</dbReference>
<dbReference type="RefSeq" id="WP_284920321.1">
    <property type="nucleotide sequence ID" value="NZ_CP126980.1"/>
</dbReference>
<evidence type="ECO:0000256" key="8">
    <source>
        <dbReference type="ARBA" id="ARBA00023012"/>
    </source>
</evidence>
<keyword evidence="9" id="KW-0472">Membrane</keyword>
<evidence type="ECO:0000256" key="2">
    <source>
        <dbReference type="ARBA" id="ARBA00012438"/>
    </source>
</evidence>
<evidence type="ECO:0000259" key="11">
    <source>
        <dbReference type="Pfam" id="PF07730"/>
    </source>
</evidence>
<gene>
    <name evidence="12" type="ORF">ACTOB_002512</name>
</gene>
<dbReference type="Proteomes" id="UP001240150">
    <property type="component" value="Chromosome"/>
</dbReference>
<evidence type="ECO:0000256" key="7">
    <source>
        <dbReference type="ARBA" id="ARBA00022840"/>
    </source>
</evidence>
<dbReference type="CDD" id="cd16917">
    <property type="entry name" value="HATPase_UhpB-NarQ-NarX-like"/>
    <property type="match status" value="1"/>
</dbReference>
<dbReference type="Gene3D" id="3.30.565.10">
    <property type="entry name" value="Histidine kinase-like ATPase, C-terminal domain"/>
    <property type="match status" value="1"/>
</dbReference>
<dbReference type="EMBL" id="CP126980">
    <property type="protein sequence ID" value="WIM98892.1"/>
    <property type="molecule type" value="Genomic_DNA"/>
</dbReference>
<evidence type="ECO:0000256" key="5">
    <source>
        <dbReference type="ARBA" id="ARBA00022741"/>
    </source>
</evidence>
<evidence type="ECO:0000256" key="9">
    <source>
        <dbReference type="SAM" id="Phobius"/>
    </source>
</evidence>
<dbReference type="Gene3D" id="1.20.5.1930">
    <property type="match status" value="1"/>
</dbReference>
<keyword evidence="3" id="KW-0597">Phosphoprotein</keyword>
<keyword evidence="7" id="KW-0067">ATP-binding</keyword>
<keyword evidence="6 12" id="KW-0418">Kinase</keyword>
<dbReference type="EC" id="2.7.13.3" evidence="2"/>
<evidence type="ECO:0000256" key="3">
    <source>
        <dbReference type="ARBA" id="ARBA00022553"/>
    </source>
</evidence>
<name>A0ABY8WPZ2_9ACTN</name>
<feature type="domain" description="Histidine kinase/HSP90-like ATPase" evidence="10">
    <location>
        <begin position="327"/>
        <end position="410"/>
    </location>
</feature>
<proteinExistence type="predicted"/>
<keyword evidence="8" id="KW-0902">Two-component regulatory system</keyword>
<evidence type="ECO:0000313" key="13">
    <source>
        <dbReference type="Proteomes" id="UP001240150"/>
    </source>
</evidence>